<keyword evidence="8" id="KW-1185">Reference proteome</keyword>
<dbReference type="InterPro" id="IPR036049">
    <property type="entry name" value="Ribosomal_uL29_sf"/>
</dbReference>
<sequence>AKIKAHDLRGKKKEELLKQLDDLKVELSQLHITRVTGGADSKRFNIQVVCKSVARMPTVINQTQKENLRNFNSQNFLQNDLSNDGGIECLISILPSVPNSEFQLVSPRTQNIF</sequence>
<comment type="similarity">
    <text evidence="1">Belongs to the universal ribosomal protein uL29 family.</text>
</comment>
<evidence type="ECO:0000256" key="1">
    <source>
        <dbReference type="ARBA" id="ARBA00009254"/>
    </source>
</evidence>
<accession>A0AAW1AU00</accession>
<keyword evidence="3 7" id="KW-0689">Ribosomal protein</keyword>
<dbReference type="NCBIfam" id="TIGR00012">
    <property type="entry name" value="L29"/>
    <property type="match status" value="1"/>
</dbReference>
<feature type="non-terminal residue" evidence="7">
    <location>
        <position position="1"/>
    </location>
</feature>
<dbReference type="CDD" id="cd00427">
    <property type="entry name" value="Ribosomal_L29_HIP"/>
    <property type="match status" value="1"/>
</dbReference>
<evidence type="ECO:0000256" key="6">
    <source>
        <dbReference type="ARBA" id="ARBA00035334"/>
    </source>
</evidence>
<dbReference type="Proteomes" id="UP001474421">
    <property type="component" value="Unassembled WGS sequence"/>
</dbReference>
<reference evidence="7 8" key="1">
    <citation type="journal article" date="2024" name="Proc. Natl. Acad. Sci. U.S.A.">
        <title>The genetic regulatory architecture and epigenomic basis for age-related changes in rattlesnake venom.</title>
        <authorList>
            <person name="Hogan M.P."/>
            <person name="Holding M.L."/>
            <person name="Nystrom G.S."/>
            <person name="Colston T.J."/>
            <person name="Bartlett D.A."/>
            <person name="Mason A.J."/>
            <person name="Ellsworth S.A."/>
            <person name="Rautsaw R.M."/>
            <person name="Lawrence K.C."/>
            <person name="Strickland J.L."/>
            <person name="He B."/>
            <person name="Fraser P."/>
            <person name="Margres M.J."/>
            <person name="Gilbert D.M."/>
            <person name="Gibbs H.L."/>
            <person name="Parkinson C.L."/>
            <person name="Rokyta D.R."/>
        </authorList>
    </citation>
    <scope>NUCLEOTIDE SEQUENCE [LARGE SCALE GENOMIC DNA]</scope>
    <source>
        <strain evidence="7">DRR0105</strain>
    </source>
</reference>
<dbReference type="SUPFAM" id="SSF46561">
    <property type="entry name" value="Ribosomal protein L29 (L29p)"/>
    <property type="match status" value="1"/>
</dbReference>
<evidence type="ECO:0000256" key="3">
    <source>
        <dbReference type="ARBA" id="ARBA00022980"/>
    </source>
</evidence>
<evidence type="ECO:0000313" key="8">
    <source>
        <dbReference type="Proteomes" id="UP001474421"/>
    </source>
</evidence>
<dbReference type="GO" id="GO:0000463">
    <property type="term" value="P:maturation of LSU-rRNA from tricistronic rRNA transcript (SSU-rRNA, 5.8S rRNA, LSU-rRNA)"/>
    <property type="evidence" value="ECO:0007669"/>
    <property type="project" value="InterPro"/>
</dbReference>
<evidence type="ECO:0000256" key="4">
    <source>
        <dbReference type="ARBA" id="ARBA00023274"/>
    </source>
</evidence>
<dbReference type="FunFam" id="1.10.287.310:FF:000002">
    <property type="entry name" value="60S ribosomal protein L35"/>
    <property type="match status" value="1"/>
</dbReference>
<comment type="caution">
    <text evidence="7">The sequence shown here is derived from an EMBL/GenBank/DDBJ whole genome shotgun (WGS) entry which is preliminary data.</text>
</comment>
<dbReference type="GO" id="GO:0003729">
    <property type="term" value="F:mRNA binding"/>
    <property type="evidence" value="ECO:0007669"/>
    <property type="project" value="TreeGrafter"/>
</dbReference>
<keyword evidence="4" id="KW-0687">Ribonucleoprotein</keyword>
<gene>
    <name evidence="7" type="ORF">NXF25_016576</name>
</gene>
<proteinExistence type="inferred from homology"/>
<evidence type="ECO:0000313" key="7">
    <source>
        <dbReference type="EMBL" id="KAK9393314.1"/>
    </source>
</evidence>
<evidence type="ECO:0000256" key="5">
    <source>
        <dbReference type="ARBA" id="ARBA00035204"/>
    </source>
</evidence>
<dbReference type="EMBL" id="JAOTOJ010000014">
    <property type="protein sequence ID" value="KAK9393314.1"/>
    <property type="molecule type" value="Genomic_DNA"/>
</dbReference>
<dbReference type="GO" id="GO:0003735">
    <property type="term" value="F:structural constituent of ribosome"/>
    <property type="evidence" value="ECO:0007669"/>
    <property type="project" value="InterPro"/>
</dbReference>
<dbReference type="InterPro" id="IPR045059">
    <property type="entry name" value="Ribosomal_uL29_euk"/>
</dbReference>
<dbReference type="AlphaFoldDB" id="A0AAW1AU00"/>
<protein>
    <recommendedName>
        <fullName evidence="5">Large ribosomal subunit protein uL29</fullName>
    </recommendedName>
    <alternativeName>
        <fullName evidence="6">60S ribosomal protein L35</fullName>
    </alternativeName>
</protein>
<dbReference type="Pfam" id="PF00831">
    <property type="entry name" value="Ribosomal_L29"/>
    <property type="match status" value="1"/>
</dbReference>
<name>A0AAW1AU00_CROAD</name>
<organism evidence="7 8">
    <name type="scientific">Crotalus adamanteus</name>
    <name type="common">Eastern diamondback rattlesnake</name>
    <dbReference type="NCBI Taxonomy" id="8729"/>
    <lineage>
        <taxon>Eukaryota</taxon>
        <taxon>Metazoa</taxon>
        <taxon>Chordata</taxon>
        <taxon>Craniata</taxon>
        <taxon>Vertebrata</taxon>
        <taxon>Euteleostomi</taxon>
        <taxon>Lepidosauria</taxon>
        <taxon>Squamata</taxon>
        <taxon>Bifurcata</taxon>
        <taxon>Unidentata</taxon>
        <taxon>Episquamata</taxon>
        <taxon>Toxicofera</taxon>
        <taxon>Serpentes</taxon>
        <taxon>Colubroidea</taxon>
        <taxon>Viperidae</taxon>
        <taxon>Crotalinae</taxon>
        <taxon>Crotalus</taxon>
    </lineage>
</organism>
<dbReference type="PANTHER" id="PTHR45722">
    <property type="entry name" value="60S RIBOSOMAL PROTEIN L35"/>
    <property type="match status" value="1"/>
</dbReference>
<dbReference type="PANTHER" id="PTHR45722:SF2">
    <property type="entry name" value="LARGE RIBOSOMAL SUBUNIT PROTEIN UL29-RELATED"/>
    <property type="match status" value="1"/>
</dbReference>
<comment type="subunit">
    <text evidence="2">Component of the large ribosomal subunit.</text>
</comment>
<dbReference type="InterPro" id="IPR001854">
    <property type="entry name" value="Ribosomal_uL29"/>
</dbReference>
<dbReference type="GO" id="GO:0022625">
    <property type="term" value="C:cytosolic large ribosomal subunit"/>
    <property type="evidence" value="ECO:0007669"/>
    <property type="project" value="InterPro"/>
</dbReference>
<evidence type="ECO:0000256" key="2">
    <source>
        <dbReference type="ARBA" id="ARBA00011133"/>
    </source>
</evidence>
<dbReference type="GO" id="GO:0006412">
    <property type="term" value="P:translation"/>
    <property type="evidence" value="ECO:0007669"/>
    <property type="project" value="InterPro"/>
</dbReference>
<dbReference type="Gene3D" id="1.10.287.310">
    <property type="match status" value="1"/>
</dbReference>